<keyword evidence="2" id="KW-0442">Lipid degradation</keyword>
<dbReference type="InterPro" id="IPR051406">
    <property type="entry name" value="PLD_domain"/>
</dbReference>
<dbReference type="GO" id="GO:0016042">
    <property type="term" value="P:lipid catabolic process"/>
    <property type="evidence" value="ECO:0007669"/>
    <property type="project" value="UniProtKB-KW"/>
</dbReference>
<dbReference type="InterPro" id="IPR001736">
    <property type="entry name" value="PLipase_D/transphosphatidylase"/>
</dbReference>
<evidence type="ECO:0000256" key="1">
    <source>
        <dbReference type="ARBA" id="ARBA00022801"/>
    </source>
</evidence>
<organism evidence="7 8">
    <name type="scientific">Jimgerdemannia flammicorona</name>
    <dbReference type="NCBI Taxonomy" id="994334"/>
    <lineage>
        <taxon>Eukaryota</taxon>
        <taxon>Fungi</taxon>
        <taxon>Fungi incertae sedis</taxon>
        <taxon>Mucoromycota</taxon>
        <taxon>Mucoromycotina</taxon>
        <taxon>Endogonomycetes</taxon>
        <taxon>Endogonales</taxon>
        <taxon>Endogonaceae</taxon>
        <taxon>Jimgerdemannia</taxon>
    </lineage>
</organism>
<evidence type="ECO:0000256" key="3">
    <source>
        <dbReference type="ARBA" id="ARBA00023098"/>
    </source>
</evidence>
<evidence type="ECO:0000313" key="8">
    <source>
        <dbReference type="Proteomes" id="UP000274822"/>
    </source>
</evidence>
<dbReference type="Pfam" id="PF13091">
    <property type="entry name" value="PLDc_2"/>
    <property type="match status" value="1"/>
</dbReference>
<gene>
    <name evidence="7" type="ORF">BC938DRAFT_475398</name>
</gene>
<comment type="similarity">
    <text evidence="4">Belongs to the phospholipase D family. MitoPLD/Zucchini subfamily.</text>
</comment>
<protein>
    <recommendedName>
        <fullName evidence="5">Mitochondrial cardiolipin hydrolase</fullName>
    </recommendedName>
</protein>
<proteinExistence type="inferred from homology"/>
<reference evidence="7 8" key="1">
    <citation type="journal article" date="2018" name="New Phytol.">
        <title>Phylogenomics of Endogonaceae and evolution of mycorrhizas within Mucoromycota.</title>
        <authorList>
            <person name="Chang Y."/>
            <person name="Desiro A."/>
            <person name="Na H."/>
            <person name="Sandor L."/>
            <person name="Lipzen A."/>
            <person name="Clum A."/>
            <person name="Barry K."/>
            <person name="Grigoriev I.V."/>
            <person name="Martin F.M."/>
            <person name="Stajich J.E."/>
            <person name="Smith M.E."/>
            <person name="Bonito G."/>
            <person name="Spatafora J.W."/>
        </authorList>
    </citation>
    <scope>NUCLEOTIDE SEQUENCE [LARGE SCALE GENOMIC DNA]</scope>
    <source>
        <strain evidence="7 8">AD002</strain>
    </source>
</reference>
<name>A0A433PVG5_9FUNG</name>
<sequence length="264" mass="29709">MAQQHQVGEKTSVVLAPKFVFENGAYHKNHTYRLVHQHQHGGQQSWAQVAEHNAPPHQANVVHHQEAPHGAAGGATTVQPYFFPSEQSFHVLTNLLKSARSTLDVCVFTITDDEVTRAIVAAKQNGVKVRVISDDEQSRALGSDVLRLHDEAGIQYKLDNRGRSNVCPWCFANHWPPPISPNQNSPAHMHHKFVVVDHSTILTGSYNWTKGDDSLYVCANKLTNSNSRFHSARNQNNENFIVIHNAPDAVRAYEQEFERLWAKF</sequence>
<keyword evidence="3" id="KW-0443">Lipid metabolism</keyword>
<accession>A0A433PVG5</accession>
<dbReference type="PANTHER" id="PTHR43856:SF1">
    <property type="entry name" value="MITOCHONDRIAL CARDIOLIPIN HYDROLASE"/>
    <property type="match status" value="1"/>
</dbReference>
<keyword evidence="1" id="KW-0378">Hydrolase</keyword>
<evidence type="ECO:0000259" key="6">
    <source>
        <dbReference type="PROSITE" id="PS50035"/>
    </source>
</evidence>
<dbReference type="PROSITE" id="PS50035">
    <property type="entry name" value="PLD"/>
    <property type="match status" value="1"/>
</dbReference>
<feature type="domain" description="PLD phosphodiesterase" evidence="6">
    <location>
        <begin position="185"/>
        <end position="212"/>
    </location>
</feature>
<dbReference type="GO" id="GO:0016891">
    <property type="term" value="F:RNA endonuclease activity producing 5'-phosphomonoesters, hydrolytic mechanism"/>
    <property type="evidence" value="ECO:0007669"/>
    <property type="project" value="TreeGrafter"/>
</dbReference>
<dbReference type="Gene3D" id="3.30.870.10">
    <property type="entry name" value="Endonuclease Chain A"/>
    <property type="match status" value="1"/>
</dbReference>
<dbReference type="PANTHER" id="PTHR43856">
    <property type="entry name" value="CARDIOLIPIN HYDROLASE"/>
    <property type="match status" value="1"/>
</dbReference>
<evidence type="ECO:0000256" key="2">
    <source>
        <dbReference type="ARBA" id="ARBA00022963"/>
    </source>
</evidence>
<evidence type="ECO:0000256" key="5">
    <source>
        <dbReference type="ARBA" id="ARBA00040549"/>
    </source>
</evidence>
<dbReference type="Proteomes" id="UP000274822">
    <property type="component" value="Unassembled WGS sequence"/>
</dbReference>
<evidence type="ECO:0000313" key="7">
    <source>
        <dbReference type="EMBL" id="RUS21488.1"/>
    </source>
</evidence>
<comment type="caution">
    <text evidence="7">The sequence shown here is derived from an EMBL/GenBank/DDBJ whole genome shotgun (WGS) entry which is preliminary data.</text>
</comment>
<dbReference type="EMBL" id="RBNJ01020553">
    <property type="protein sequence ID" value="RUS21488.1"/>
    <property type="molecule type" value="Genomic_DNA"/>
</dbReference>
<dbReference type="AlphaFoldDB" id="A0A433PVG5"/>
<dbReference type="CDD" id="cd09171">
    <property type="entry name" value="PLDc_vPLD6_like"/>
    <property type="match status" value="1"/>
</dbReference>
<evidence type="ECO:0000256" key="4">
    <source>
        <dbReference type="ARBA" id="ARBA00038012"/>
    </source>
</evidence>
<dbReference type="SUPFAM" id="SSF56024">
    <property type="entry name" value="Phospholipase D/nuclease"/>
    <property type="match status" value="1"/>
</dbReference>
<dbReference type="InterPro" id="IPR025202">
    <property type="entry name" value="PLD-like_dom"/>
</dbReference>
<keyword evidence="8" id="KW-1185">Reference proteome</keyword>